<dbReference type="Proteomes" id="UP001459277">
    <property type="component" value="Unassembled WGS sequence"/>
</dbReference>
<dbReference type="AlphaFoldDB" id="A0AAW2C5I5"/>
<keyword evidence="2" id="KW-0472">Membrane</keyword>
<keyword evidence="1" id="KW-0175">Coiled coil</keyword>
<keyword evidence="2" id="KW-0812">Transmembrane</keyword>
<protein>
    <submittedName>
        <fullName evidence="3">Uncharacterized protein</fullName>
    </submittedName>
</protein>
<sequence>MEPSPTPAKTTHSFQKPISHSSLSVGFPYKEAVVEFCNEVHPLAKDDDRACKFFKWLDTSVCCTRGIATTPIVIAKFNRLEHAVEVANEELKQAHALAAAALERERVTKRKYERAKAAQMIFEEKVKKLTIALLVLGVMFLVLLILSTSLGEVKIR</sequence>
<keyword evidence="2" id="KW-1133">Transmembrane helix</keyword>
<evidence type="ECO:0000313" key="3">
    <source>
        <dbReference type="EMBL" id="KAK9992320.1"/>
    </source>
</evidence>
<evidence type="ECO:0000313" key="4">
    <source>
        <dbReference type="Proteomes" id="UP001459277"/>
    </source>
</evidence>
<feature type="coiled-coil region" evidence="1">
    <location>
        <begin position="77"/>
        <end position="104"/>
    </location>
</feature>
<name>A0AAW2C5I5_9ROSI</name>
<organism evidence="3 4">
    <name type="scientific">Lithocarpus litseifolius</name>
    <dbReference type="NCBI Taxonomy" id="425828"/>
    <lineage>
        <taxon>Eukaryota</taxon>
        <taxon>Viridiplantae</taxon>
        <taxon>Streptophyta</taxon>
        <taxon>Embryophyta</taxon>
        <taxon>Tracheophyta</taxon>
        <taxon>Spermatophyta</taxon>
        <taxon>Magnoliopsida</taxon>
        <taxon>eudicotyledons</taxon>
        <taxon>Gunneridae</taxon>
        <taxon>Pentapetalae</taxon>
        <taxon>rosids</taxon>
        <taxon>fabids</taxon>
        <taxon>Fagales</taxon>
        <taxon>Fagaceae</taxon>
        <taxon>Lithocarpus</taxon>
    </lineage>
</organism>
<comment type="caution">
    <text evidence="3">The sequence shown here is derived from an EMBL/GenBank/DDBJ whole genome shotgun (WGS) entry which is preliminary data.</text>
</comment>
<evidence type="ECO:0000256" key="1">
    <source>
        <dbReference type="SAM" id="Coils"/>
    </source>
</evidence>
<keyword evidence="4" id="KW-1185">Reference proteome</keyword>
<feature type="transmembrane region" description="Helical" evidence="2">
    <location>
        <begin position="129"/>
        <end position="150"/>
    </location>
</feature>
<proteinExistence type="predicted"/>
<accession>A0AAW2C5I5</accession>
<dbReference type="EMBL" id="JAZDWU010000009">
    <property type="protein sequence ID" value="KAK9992320.1"/>
    <property type="molecule type" value="Genomic_DNA"/>
</dbReference>
<evidence type="ECO:0000256" key="2">
    <source>
        <dbReference type="SAM" id="Phobius"/>
    </source>
</evidence>
<reference evidence="3 4" key="1">
    <citation type="submission" date="2024-01" db="EMBL/GenBank/DDBJ databases">
        <title>A telomere-to-telomere, gap-free genome of sweet tea (Lithocarpus litseifolius).</title>
        <authorList>
            <person name="Zhou J."/>
        </authorList>
    </citation>
    <scope>NUCLEOTIDE SEQUENCE [LARGE SCALE GENOMIC DNA]</scope>
    <source>
        <strain evidence="3">Zhou-2022a</strain>
        <tissue evidence="3">Leaf</tissue>
    </source>
</reference>
<gene>
    <name evidence="3" type="ORF">SO802_027305</name>
</gene>